<dbReference type="EMBL" id="JABBFX010000001">
    <property type="protein sequence ID" value="NML43568.1"/>
    <property type="molecule type" value="Genomic_DNA"/>
</dbReference>
<name>A0A848H7B3_9BURK</name>
<sequence>MTEPVWVPVSAGELVDKITILQIKRERMTDAQQLANVRRELALLEETAAKLDTAAMRAQLDALQAQLLAVNSTLWDLENKVRAFARAQDHGADFVAAAQSIYDNNDRRAAIKRQINQLLGSAIVEEKDHSGGR</sequence>
<protein>
    <submittedName>
        <fullName evidence="2">Uncharacterized protein</fullName>
    </submittedName>
</protein>
<feature type="coiled-coil region" evidence="1">
    <location>
        <begin position="34"/>
        <end position="80"/>
    </location>
</feature>
<proteinExistence type="predicted"/>
<dbReference type="InterPro" id="IPR046163">
    <property type="entry name" value="DUF6165"/>
</dbReference>
<evidence type="ECO:0000313" key="3">
    <source>
        <dbReference type="Proteomes" id="UP000541185"/>
    </source>
</evidence>
<dbReference type="Pfam" id="PF19662">
    <property type="entry name" value="DUF6165"/>
    <property type="match status" value="1"/>
</dbReference>
<evidence type="ECO:0000313" key="2">
    <source>
        <dbReference type="EMBL" id="NML43568.1"/>
    </source>
</evidence>
<dbReference type="Proteomes" id="UP000541185">
    <property type="component" value="Unassembled WGS sequence"/>
</dbReference>
<dbReference type="AlphaFoldDB" id="A0A848H7B3"/>
<evidence type="ECO:0000256" key="1">
    <source>
        <dbReference type="SAM" id="Coils"/>
    </source>
</evidence>
<organism evidence="2 3">
    <name type="scientific">Ramlibacter agri</name>
    <dbReference type="NCBI Taxonomy" id="2728837"/>
    <lineage>
        <taxon>Bacteria</taxon>
        <taxon>Pseudomonadati</taxon>
        <taxon>Pseudomonadota</taxon>
        <taxon>Betaproteobacteria</taxon>
        <taxon>Burkholderiales</taxon>
        <taxon>Comamonadaceae</taxon>
        <taxon>Ramlibacter</taxon>
    </lineage>
</organism>
<keyword evidence="1" id="KW-0175">Coiled coil</keyword>
<accession>A0A848H7B3</accession>
<dbReference type="RefSeq" id="WP_169417766.1">
    <property type="nucleotide sequence ID" value="NZ_JABBFX010000001.1"/>
</dbReference>
<keyword evidence="3" id="KW-1185">Reference proteome</keyword>
<reference evidence="2 3" key="1">
    <citation type="submission" date="2020-04" db="EMBL/GenBank/DDBJ databases">
        <title>Ramlibacter sp. G-1-2-2 isolated from soil.</title>
        <authorList>
            <person name="Dahal R.H."/>
        </authorList>
    </citation>
    <scope>NUCLEOTIDE SEQUENCE [LARGE SCALE GENOMIC DNA]</scope>
    <source>
        <strain evidence="2 3">G-1-2-2</strain>
    </source>
</reference>
<gene>
    <name evidence="2" type="ORF">HHL11_07395</name>
</gene>
<comment type="caution">
    <text evidence="2">The sequence shown here is derived from an EMBL/GenBank/DDBJ whole genome shotgun (WGS) entry which is preliminary data.</text>
</comment>